<organism evidence="1 2">
    <name type="scientific">Zalaria obscura</name>
    <dbReference type="NCBI Taxonomy" id="2024903"/>
    <lineage>
        <taxon>Eukaryota</taxon>
        <taxon>Fungi</taxon>
        <taxon>Dikarya</taxon>
        <taxon>Ascomycota</taxon>
        <taxon>Pezizomycotina</taxon>
        <taxon>Dothideomycetes</taxon>
        <taxon>Dothideomycetidae</taxon>
        <taxon>Dothideales</taxon>
        <taxon>Zalariaceae</taxon>
        <taxon>Zalaria</taxon>
    </lineage>
</organism>
<sequence>MSPLADDLLDNVEDLKEFEPELEITADIPSARRAESTPHTSDVHTEASDTVSEHVSQNLRAVDQAVLPFIKDHTKSGIGIGRQQRLAIIVGPEFRTRTENRLLRKVRREEHRRNEEAKKRAAEAGFKTQTAQERREAYKEWKALQAERGRMHVSHAAAAKFRERQAKKDSHKMPKNDAKVPERPTLEESMPQKGDQKASQGKQQQAQDTSRNADAAQASPKPADTTAKASFSPPTAASTSTPAQPSHPKKPQEPWGVYKSALEQKFGETGWAPRKRISPDAIAGIRSLHSQNPSLYSTAVLAQHFKISAEAIRRILKGKWEPSEAEAEERRRRWEKRGERKWSEMVELGVRPPKKWRDMGVGRVQGRDEVPRWKRGERRERWIEAPDAERFVRAGEEEEQKGRWRDSPF</sequence>
<comment type="caution">
    <text evidence="1">The sequence shown here is derived from an EMBL/GenBank/DDBJ whole genome shotgun (WGS) entry which is preliminary data.</text>
</comment>
<dbReference type="EMBL" id="JAMKPW020000006">
    <property type="protein sequence ID" value="KAK8217312.1"/>
    <property type="molecule type" value="Genomic_DNA"/>
</dbReference>
<protein>
    <submittedName>
        <fullName evidence="1">Required for respiratory growth protein 9 mitochondrial</fullName>
    </submittedName>
</protein>
<gene>
    <name evidence="1" type="primary">RRG9</name>
    <name evidence="1" type="ORF">M8818_001565</name>
</gene>
<reference evidence="1" key="1">
    <citation type="submission" date="2024-02" db="EMBL/GenBank/DDBJ databases">
        <title>Metagenome Assembled Genome of Zalaria obscura JY119.</title>
        <authorList>
            <person name="Vighnesh L."/>
            <person name="Jagadeeshwari U."/>
            <person name="Venkata Ramana C."/>
            <person name="Sasikala C."/>
        </authorList>
    </citation>
    <scope>NUCLEOTIDE SEQUENCE</scope>
    <source>
        <strain evidence="1">JY119</strain>
    </source>
</reference>
<name>A0ACC3SK41_9PEZI</name>
<dbReference type="Proteomes" id="UP001320706">
    <property type="component" value="Unassembled WGS sequence"/>
</dbReference>
<accession>A0ACC3SK41</accession>
<keyword evidence="2" id="KW-1185">Reference proteome</keyword>
<evidence type="ECO:0000313" key="1">
    <source>
        <dbReference type="EMBL" id="KAK8217312.1"/>
    </source>
</evidence>
<proteinExistence type="predicted"/>
<evidence type="ECO:0000313" key="2">
    <source>
        <dbReference type="Proteomes" id="UP001320706"/>
    </source>
</evidence>